<dbReference type="HAMAP" id="MF_01894">
    <property type="entry name" value="Smc_prok"/>
    <property type="match status" value="1"/>
</dbReference>
<dbReference type="Gene3D" id="3.30.70.1620">
    <property type="match status" value="1"/>
</dbReference>
<dbReference type="EMBL" id="DVNI01000006">
    <property type="protein sequence ID" value="HIU63516.1"/>
    <property type="molecule type" value="Genomic_DNA"/>
</dbReference>
<dbReference type="PIRSF" id="PIRSF005719">
    <property type="entry name" value="SMC"/>
    <property type="match status" value="1"/>
</dbReference>
<dbReference type="GO" id="GO:0007059">
    <property type="term" value="P:chromosome segregation"/>
    <property type="evidence" value="ECO:0007669"/>
    <property type="project" value="UniProtKB-UniRule"/>
</dbReference>
<dbReference type="GO" id="GO:0006260">
    <property type="term" value="P:DNA replication"/>
    <property type="evidence" value="ECO:0007669"/>
    <property type="project" value="UniProtKB-UniRule"/>
</dbReference>
<name>A0A9D1SKG2_9FIRM</name>
<dbReference type="GO" id="GO:0005694">
    <property type="term" value="C:chromosome"/>
    <property type="evidence" value="ECO:0007669"/>
    <property type="project" value="InterPro"/>
</dbReference>
<keyword evidence="2 7" id="KW-0963">Cytoplasm</keyword>
<reference evidence="9" key="2">
    <citation type="journal article" date="2021" name="PeerJ">
        <title>Extensive microbial diversity within the chicken gut microbiome revealed by metagenomics and culture.</title>
        <authorList>
            <person name="Gilroy R."/>
            <person name="Ravi A."/>
            <person name="Getino M."/>
            <person name="Pursley I."/>
            <person name="Horton D.L."/>
            <person name="Alikhan N.F."/>
            <person name="Baker D."/>
            <person name="Gharbi K."/>
            <person name="Hall N."/>
            <person name="Watson M."/>
            <person name="Adriaenssens E.M."/>
            <person name="Foster-Nyarko E."/>
            <person name="Jarju S."/>
            <person name="Secka A."/>
            <person name="Antonio M."/>
            <person name="Oren A."/>
            <person name="Chaudhuri R.R."/>
            <person name="La Ragione R."/>
            <person name="Hildebrand F."/>
            <person name="Pallen M.J."/>
        </authorList>
    </citation>
    <scope>NUCLEOTIDE SEQUENCE</scope>
    <source>
        <strain evidence="9">CHK160-1198</strain>
    </source>
</reference>
<feature type="domain" description="SMC hinge" evidence="8">
    <location>
        <begin position="522"/>
        <end position="640"/>
    </location>
</feature>
<evidence type="ECO:0000313" key="10">
    <source>
        <dbReference type="Proteomes" id="UP000824099"/>
    </source>
</evidence>
<feature type="binding site" evidence="7">
    <location>
        <begin position="32"/>
        <end position="39"/>
    </location>
    <ligand>
        <name>ATP</name>
        <dbReference type="ChEBI" id="CHEBI:30616"/>
    </ligand>
</feature>
<keyword evidence="5 7" id="KW-0175">Coiled coil</keyword>
<comment type="subunit">
    <text evidence="7">Homodimer.</text>
</comment>
<dbReference type="Gene3D" id="3.40.50.300">
    <property type="entry name" value="P-loop containing nucleotide triphosphate hydrolases"/>
    <property type="match status" value="2"/>
</dbReference>
<dbReference type="SMART" id="SM00968">
    <property type="entry name" value="SMC_hinge"/>
    <property type="match status" value="1"/>
</dbReference>
<evidence type="ECO:0000256" key="1">
    <source>
        <dbReference type="ARBA" id="ARBA00004496"/>
    </source>
</evidence>
<dbReference type="GO" id="GO:0016887">
    <property type="term" value="F:ATP hydrolysis activity"/>
    <property type="evidence" value="ECO:0007669"/>
    <property type="project" value="InterPro"/>
</dbReference>
<dbReference type="Gene3D" id="1.20.1060.20">
    <property type="match status" value="1"/>
</dbReference>
<feature type="coiled-coil region" evidence="7">
    <location>
        <begin position="234"/>
        <end position="499"/>
    </location>
</feature>
<dbReference type="GO" id="GO:0005737">
    <property type="term" value="C:cytoplasm"/>
    <property type="evidence" value="ECO:0007669"/>
    <property type="project" value="UniProtKB-SubCell"/>
</dbReference>
<protein>
    <recommendedName>
        <fullName evidence="7">Chromosome partition protein Smc</fullName>
    </recommendedName>
</protein>
<keyword evidence="6 7" id="KW-0238">DNA-binding</keyword>
<dbReference type="SUPFAM" id="SSF52540">
    <property type="entry name" value="P-loop containing nucleoside triphosphate hydrolases"/>
    <property type="match status" value="1"/>
</dbReference>
<dbReference type="SUPFAM" id="SSF75553">
    <property type="entry name" value="Smc hinge domain"/>
    <property type="match status" value="1"/>
</dbReference>
<dbReference type="InterPro" id="IPR011890">
    <property type="entry name" value="SMC_prok"/>
</dbReference>
<dbReference type="InterPro" id="IPR024704">
    <property type="entry name" value="SMC"/>
</dbReference>
<dbReference type="InterPro" id="IPR010935">
    <property type="entry name" value="SMC_hinge"/>
</dbReference>
<comment type="function">
    <text evidence="7">Required for chromosome condensation and partitioning.</text>
</comment>
<dbReference type="NCBIfam" id="TIGR02168">
    <property type="entry name" value="SMC_prok_B"/>
    <property type="match status" value="1"/>
</dbReference>
<reference evidence="9" key="1">
    <citation type="submission" date="2020-10" db="EMBL/GenBank/DDBJ databases">
        <authorList>
            <person name="Gilroy R."/>
        </authorList>
    </citation>
    <scope>NUCLEOTIDE SEQUENCE</scope>
    <source>
        <strain evidence="9">CHK160-1198</strain>
    </source>
</reference>
<evidence type="ECO:0000313" key="9">
    <source>
        <dbReference type="EMBL" id="HIU63516.1"/>
    </source>
</evidence>
<dbReference type="GO" id="GO:0030261">
    <property type="term" value="P:chromosome condensation"/>
    <property type="evidence" value="ECO:0007669"/>
    <property type="project" value="InterPro"/>
</dbReference>
<dbReference type="Pfam" id="PF02463">
    <property type="entry name" value="SMC_N"/>
    <property type="match status" value="2"/>
</dbReference>
<dbReference type="GO" id="GO:0007062">
    <property type="term" value="P:sister chromatid cohesion"/>
    <property type="evidence" value="ECO:0007669"/>
    <property type="project" value="InterPro"/>
</dbReference>
<evidence type="ECO:0000256" key="3">
    <source>
        <dbReference type="ARBA" id="ARBA00022741"/>
    </source>
</evidence>
<accession>A0A9D1SKG2</accession>
<keyword evidence="3 7" id="KW-0547">Nucleotide-binding</keyword>
<evidence type="ECO:0000256" key="2">
    <source>
        <dbReference type="ARBA" id="ARBA00022490"/>
    </source>
</evidence>
<sequence>MRLKAFAVYGFKSFAEKTEISFEDGITAIIGPNGSGKSNISDAIRWVLGEQSVKYLRGSKMEDVIFSGSGKRRSLGMAEVTLVFDNSDHKIPLDFDEISVCRRVFRSGDSEYFINKKSCRLKDIVDLFADSGLGRGSMSIIGQNRIDEVLNSRPEDRRNLFEETAGIARFRLRKKEASRRLEDTGNNLTRINDIKAELEERLEPLRISSERTKAYNKYSDELRTCRLTQVVRKIENIENVEKSILDKIKALELKNTENIVDVNFKENDVIAIKVRLDKLNDEFNSLQAGIAERETKLEKMHGKEAVLQERIIQSEKSIKRLKEQKEKLSVQLTDFEYNLSGLSETYDAVDLEQKIAEKAANEMKDLQSQQQAQIVAAETRITEFKASAFESMQRIIDLRNEIRGLENEQELRQKKREQIKHKITEQQAQIEILKNRSSTLTNEKNSLVAANELLSANQVIFEEKLRESQKTINTYFAERNRLNSELSSLDTKVRLLENMQKEYEGFTRGVKKVLHTNTPWRSGVLGVVAELFTVKKEYVTAIETALGGAVQNIVTENVEIAKEAVKYLKQNREGRATFLPLDTLKPYPLRNEDKKYLRATGVLGLAADLIECEIHLKPIAKFLLGRIFITDTLDNASQLARSSGYKLKIVTLEGDVFNPGGSLTGGSSKQKESGLLARKNEINVAEERIKFLNKQVLILQENIEKIEADSRINKDKLEDTKNILQKNRVRLAELTAYLERLVAELEQKQEEVLWQESEKEQLGKDYLAMRSKLIEVRPKLQAMELQDADAKRVVDQLQEELTKTQRAAAATGLRYQNACITLESTKERAKLLGERIKQIDADTVRLQNEIRENEAEKNKMIEIIEESNSAIKDIERQKNNLLAELENETSGKEVFSARRLNLTQELAVAEEKLLASKKNLTAGQQKLHLIEIEKVKQETEYQTAVENIYNNFNVTFEEASKEELLFNESDLSLRKTENELNKQINDLGAINPGAIEEYKVVSERYEFLNIQYQDLFEAKERLEEVIGGINANMSKKFKEALIAINEHFIICYKKLFGGGSARLELQNPNDFLESGIEIIVQPPGKKLQSLFLLSGGERALTVIALLFALLSYKPAPFCILDEIDAPLDEANIERFAGFLKEFAKDTQFIVITHRKGVMEAADVLHGITMEESGVSKLLSVKLEEKH</sequence>
<evidence type="ECO:0000256" key="5">
    <source>
        <dbReference type="ARBA" id="ARBA00023054"/>
    </source>
</evidence>
<dbReference type="Pfam" id="PF06470">
    <property type="entry name" value="SMC_hinge"/>
    <property type="match status" value="1"/>
</dbReference>
<organism evidence="9 10">
    <name type="scientific">Candidatus Avacidaminococcus intestinavium</name>
    <dbReference type="NCBI Taxonomy" id="2840684"/>
    <lineage>
        <taxon>Bacteria</taxon>
        <taxon>Bacillati</taxon>
        <taxon>Bacillota</taxon>
        <taxon>Negativicutes</taxon>
        <taxon>Acidaminococcales</taxon>
        <taxon>Acidaminococcaceae</taxon>
        <taxon>Acidaminococcaceae incertae sedis</taxon>
        <taxon>Candidatus Avacidaminococcus</taxon>
    </lineage>
</organism>
<evidence type="ECO:0000256" key="4">
    <source>
        <dbReference type="ARBA" id="ARBA00022840"/>
    </source>
</evidence>
<evidence type="ECO:0000256" key="7">
    <source>
        <dbReference type="HAMAP-Rule" id="MF_01894"/>
    </source>
</evidence>
<dbReference type="InterPro" id="IPR027417">
    <property type="entry name" value="P-loop_NTPase"/>
</dbReference>
<dbReference type="FunFam" id="3.40.50.300:FF:000901">
    <property type="entry name" value="Chromosome partition protein Smc"/>
    <property type="match status" value="1"/>
</dbReference>
<dbReference type="PANTHER" id="PTHR43977">
    <property type="entry name" value="STRUCTURAL MAINTENANCE OF CHROMOSOMES PROTEIN 3"/>
    <property type="match status" value="1"/>
</dbReference>
<comment type="subcellular location">
    <subcellularLocation>
        <location evidence="1 7">Cytoplasm</location>
    </subcellularLocation>
</comment>
<comment type="similarity">
    <text evidence="7">Belongs to the SMC family.</text>
</comment>
<dbReference type="GO" id="GO:0005524">
    <property type="term" value="F:ATP binding"/>
    <property type="evidence" value="ECO:0007669"/>
    <property type="project" value="UniProtKB-UniRule"/>
</dbReference>
<gene>
    <name evidence="7 9" type="primary">smc</name>
    <name evidence="9" type="ORF">IAB06_00540</name>
</gene>
<comment type="domain">
    <text evidence="7">Contains large globular domains required for ATP hydrolysis at each terminus and a third globular domain forming a flexible hinge near the middle of the molecule. These domains are separated by coiled-coil structures.</text>
</comment>
<dbReference type="CDD" id="cd03278">
    <property type="entry name" value="ABC_SMC_barmotin"/>
    <property type="match status" value="1"/>
</dbReference>
<dbReference type="FunFam" id="3.40.50.300:FF:000984">
    <property type="entry name" value="Chromosome partition protein Smc"/>
    <property type="match status" value="1"/>
</dbReference>
<feature type="coiled-coil region" evidence="7">
    <location>
        <begin position="675"/>
        <end position="919"/>
    </location>
</feature>
<dbReference type="InterPro" id="IPR036277">
    <property type="entry name" value="SMC_hinge_sf"/>
</dbReference>
<dbReference type="Proteomes" id="UP000824099">
    <property type="component" value="Unassembled WGS sequence"/>
</dbReference>
<dbReference type="AlphaFoldDB" id="A0A9D1SKG2"/>
<evidence type="ECO:0000259" key="8">
    <source>
        <dbReference type="SMART" id="SM00968"/>
    </source>
</evidence>
<keyword evidence="4 7" id="KW-0067">ATP-binding</keyword>
<evidence type="ECO:0000256" key="6">
    <source>
        <dbReference type="ARBA" id="ARBA00023125"/>
    </source>
</evidence>
<dbReference type="InterPro" id="IPR003395">
    <property type="entry name" value="RecF/RecN/SMC_N"/>
</dbReference>
<dbReference type="GO" id="GO:0003677">
    <property type="term" value="F:DNA binding"/>
    <property type="evidence" value="ECO:0007669"/>
    <property type="project" value="UniProtKB-UniRule"/>
</dbReference>
<comment type="caution">
    <text evidence="9">The sequence shown here is derived from an EMBL/GenBank/DDBJ whole genome shotgun (WGS) entry which is preliminary data.</text>
</comment>
<proteinExistence type="inferred from homology"/>